<dbReference type="RefSeq" id="WP_160128848.1">
    <property type="nucleotide sequence ID" value="NZ_CP019288.1"/>
</dbReference>
<evidence type="ECO:0000313" key="1">
    <source>
        <dbReference type="EMBL" id="QHI36121.1"/>
    </source>
</evidence>
<accession>A0A7L4ZI11</accession>
<keyword evidence="2" id="KW-1185">Reference proteome</keyword>
<dbReference type="KEGG" id="kan:IMCC3317_14750"/>
<dbReference type="Gene3D" id="2.180.10.10">
    <property type="entry name" value="RHS repeat-associated core"/>
    <property type="match status" value="1"/>
</dbReference>
<name>A0A7L4ZI11_9FLAO</name>
<dbReference type="EMBL" id="CP019288">
    <property type="protein sequence ID" value="QHI36121.1"/>
    <property type="molecule type" value="Genomic_DNA"/>
</dbReference>
<dbReference type="AlphaFoldDB" id="A0A7L4ZI11"/>
<gene>
    <name evidence="1" type="ORF">IMCC3317_14750</name>
</gene>
<reference evidence="1 2" key="1">
    <citation type="journal article" date="2013" name="Int. J. Syst. Evol. Microbiol.">
        <title>Kordia antarctica sp. nov., isolated from Antarctic seawater.</title>
        <authorList>
            <person name="Baek K."/>
            <person name="Choi A."/>
            <person name="Kang I."/>
            <person name="Lee K."/>
            <person name="Cho J.C."/>
        </authorList>
    </citation>
    <scope>NUCLEOTIDE SEQUENCE [LARGE SCALE GENOMIC DNA]</scope>
    <source>
        <strain evidence="1 2">IMCC3317</strain>
    </source>
</reference>
<proteinExistence type="predicted"/>
<dbReference type="Proteomes" id="UP000464657">
    <property type="component" value="Chromosome"/>
</dbReference>
<sequence>MKKIIYLIAFASVFSFKLQGQILKDKMELEDYGLKGKVKKITYQESNQYGTQRYSYSFALDGRITKVENLGSLSEYMYDAERKLQKIYYKIGSKLNDSIIFRYDSKGHLVSKLADDLSVTYTYDSNGTKISMQVIYRRNDASITNFKYDTLGRIVKEVVMPKKEGGSKSYFSVAYDKNDNIISAIESGDINPKTYNQRIERSFSYNTHGDIISFTEVTKNYNGTKKYNSSVYSYTATYQYDSLGNWNKQTSKINNLEVDTVTRIIEYY</sequence>
<protein>
    <recommendedName>
        <fullName evidence="3">YD repeat-containing protein</fullName>
    </recommendedName>
</protein>
<organism evidence="1 2">
    <name type="scientific">Kordia antarctica</name>
    <dbReference type="NCBI Taxonomy" id="1218801"/>
    <lineage>
        <taxon>Bacteria</taxon>
        <taxon>Pseudomonadati</taxon>
        <taxon>Bacteroidota</taxon>
        <taxon>Flavobacteriia</taxon>
        <taxon>Flavobacteriales</taxon>
        <taxon>Flavobacteriaceae</taxon>
        <taxon>Kordia</taxon>
    </lineage>
</organism>
<evidence type="ECO:0000313" key="2">
    <source>
        <dbReference type="Proteomes" id="UP000464657"/>
    </source>
</evidence>
<dbReference type="OrthoDB" id="1450780at2"/>
<evidence type="ECO:0008006" key="3">
    <source>
        <dbReference type="Google" id="ProtNLM"/>
    </source>
</evidence>